<keyword evidence="2" id="KW-1185">Reference proteome</keyword>
<dbReference type="Proteomes" id="UP001054945">
    <property type="component" value="Unassembled WGS sequence"/>
</dbReference>
<proteinExistence type="predicted"/>
<protein>
    <submittedName>
        <fullName evidence="1">Uncharacterized protein</fullName>
    </submittedName>
</protein>
<dbReference type="AlphaFoldDB" id="A0AAV4UZM2"/>
<organism evidence="1 2">
    <name type="scientific">Caerostris extrusa</name>
    <name type="common">Bark spider</name>
    <name type="synonym">Caerostris bankana</name>
    <dbReference type="NCBI Taxonomy" id="172846"/>
    <lineage>
        <taxon>Eukaryota</taxon>
        <taxon>Metazoa</taxon>
        <taxon>Ecdysozoa</taxon>
        <taxon>Arthropoda</taxon>
        <taxon>Chelicerata</taxon>
        <taxon>Arachnida</taxon>
        <taxon>Araneae</taxon>
        <taxon>Araneomorphae</taxon>
        <taxon>Entelegynae</taxon>
        <taxon>Araneoidea</taxon>
        <taxon>Araneidae</taxon>
        <taxon>Caerostris</taxon>
    </lineage>
</organism>
<evidence type="ECO:0000313" key="2">
    <source>
        <dbReference type="Proteomes" id="UP001054945"/>
    </source>
</evidence>
<gene>
    <name evidence="1" type="ORF">CEXT_160851</name>
</gene>
<accession>A0AAV4UZM2</accession>
<sequence>MTRRRKAIRTRSFFFWQGGMDLFIYREDDSRNALGVGVGDGWIGEDEEGSLICCRSHMRLSFQSGVVYITNLPLPSDMERDGG</sequence>
<evidence type="ECO:0000313" key="1">
    <source>
        <dbReference type="EMBL" id="GIY63189.1"/>
    </source>
</evidence>
<dbReference type="EMBL" id="BPLR01013713">
    <property type="protein sequence ID" value="GIY63189.1"/>
    <property type="molecule type" value="Genomic_DNA"/>
</dbReference>
<reference evidence="1 2" key="1">
    <citation type="submission" date="2021-06" db="EMBL/GenBank/DDBJ databases">
        <title>Caerostris extrusa draft genome.</title>
        <authorList>
            <person name="Kono N."/>
            <person name="Arakawa K."/>
        </authorList>
    </citation>
    <scope>NUCLEOTIDE SEQUENCE [LARGE SCALE GENOMIC DNA]</scope>
</reference>
<comment type="caution">
    <text evidence="1">The sequence shown here is derived from an EMBL/GenBank/DDBJ whole genome shotgun (WGS) entry which is preliminary data.</text>
</comment>
<name>A0AAV4UZM2_CAEEX</name>